<accession>A0ABU5MT24</accession>
<reference evidence="6 7" key="1">
    <citation type="journal article" date="2024" name="Appl. Environ. Microbiol.">
        <title>Pontiella agarivorans sp. nov., a novel marine anaerobic bacterium capable of degrading macroalgal polysaccharides and fixing nitrogen.</title>
        <authorList>
            <person name="Liu N."/>
            <person name="Kivenson V."/>
            <person name="Peng X."/>
            <person name="Cui Z."/>
            <person name="Lankiewicz T.S."/>
            <person name="Gosselin K.M."/>
            <person name="English C.J."/>
            <person name="Blair E.M."/>
            <person name="O'Malley M.A."/>
            <person name="Valentine D.L."/>
        </authorList>
    </citation>
    <scope>NUCLEOTIDE SEQUENCE [LARGE SCALE GENOMIC DNA]</scope>
    <source>
        <strain evidence="6 7">NLcol2</strain>
    </source>
</reference>
<organism evidence="6 7">
    <name type="scientific">Pontiella agarivorans</name>
    <dbReference type="NCBI Taxonomy" id="3038953"/>
    <lineage>
        <taxon>Bacteria</taxon>
        <taxon>Pseudomonadati</taxon>
        <taxon>Kiritimatiellota</taxon>
        <taxon>Kiritimatiellia</taxon>
        <taxon>Kiritimatiellales</taxon>
        <taxon>Pontiellaceae</taxon>
        <taxon>Pontiella</taxon>
    </lineage>
</organism>
<gene>
    <name evidence="6" type="ORF">P9H32_01500</name>
</gene>
<keyword evidence="3" id="KW-1005">Bacterial flagellum biogenesis</keyword>
<evidence type="ECO:0000256" key="1">
    <source>
        <dbReference type="ARBA" id="ARBA00010577"/>
    </source>
</evidence>
<comment type="function">
    <text evidence="4">Required for flagellar hook formation. May act as a scaffolding protein.</text>
</comment>
<dbReference type="Pfam" id="PF03963">
    <property type="entry name" value="FlgD"/>
    <property type="match status" value="1"/>
</dbReference>
<comment type="similarity">
    <text evidence="1">Belongs to the FlgD family.</text>
</comment>
<keyword evidence="6" id="KW-0969">Cilium</keyword>
<evidence type="ECO:0000256" key="5">
    <source>
        <dbReference type="SAM" id="MobiDB-lite"/>
    </source>
</evidence>
<evidence type="ECO:0000313" key="6">
    <source>
        <dbReference type="EMBL" id="MDZ8117287.1"/>
    </source>
</evidence>
<feature type="region of interest" description="Disordered" evidence="5">
    <location>
        <begin position="123"/>
        <end position="147"/>
    </location>
</feature>
<dbReference type="InterPro" id="IPR005648">
    <property type="entry name" value="FlgD"/>
</dbReference>
<dbReference type="RefSeq" id="WP_322607088.1">
    <property type="nucleotide sequence ID" value="NZ_JARVCO010000002.1"/>
</dbReference>
<dbReference type="Proteomes" id="UP001290861">
    <property type="component" value="Unassembled WGS sequence"/>
</dbReference>
<sequence>MEIESLYERSSATTTALTGVAGGELGKNEFLQMLVTQMQSQDPMEPMDNAQMTAQLAQFSALEQMENLNSQFEGFQQSSTAAMSLMNSGQPVVMELSDGSSVEGVLEKVQWMGGETQFVVDGTTYSSGDVTSLQTAETPADPAEETA</sequence>
<evidence type="ECO:0000313" key="7">
    <source>
        <dbReference type="Proteomes" id="UP001290861"/>
    </source>
</evidence>
<name>A0ABU5MT24_9BACT</name>
<evidence type="ECO:0000256" key="4">
    <source>
        <dbReference type="ARBA" id="ARBA00024746"/>
    </source>
</evidence>
<evidence type="ECO:0000256" key="3">
    <source>
        <dbReference type="ARBA" id="ARBA00022795"/>
    </source>
</evidence>
<dbReference type="EMBL" id="JARVCO010000002">
    <property type="protein sequence ID" value="MDZ8117287.1"/>
    <property type="molecule type" value="Genomic_DNA"/>
</dbReference>
<proteinExistence type="inferred from homology"/>
<keyword evidence="7" id="KW-1185">Reference proteome</keyword>
<evidence type="ECO:0000256" key="2">
    <source>
        <dbReference type="ARBA" id="ARBA00016013"/>
    </source>
</evidence>
<feature type="compositionally biased region" description="Polar residues" evidence="5">
    <location>
        <begin position="123"/>
        <end position="134"/>
    </location>
</feature>
<protein>
    <recommendedName>
        <fullName evidence="2">Basal-body rod modification protein FlgD</fullName>
    </recommendedName>
</protein>
<keyword evidence="6" id="KW-0282">Flagellum</keyword>
<comment type="caution">
    <text evidence="6">The sequence shown here is derived from an EMBL/GenBank/DDBJ whole genome shotgun (WGS) entry which is preliminary data.</text>
</comment>
<keyword evidence="6" id="KW-0966">Cell projection</keyword>